<evidence type="ECO:0000313" key="6">
    <source>
        <dbReference type="Proteomes" id="UP000326553"/>
    </source>
</evidence>
<dbReference type="InterPro" id="IPR041664">
    <property type="entry name" value="AAA_16"/>
</dbReference>
<feature type="region of interest" description="Disordered" evidence="3">
    <location>
        <begin position="1"/>
        <end position="98"/>
    </location>
</feature>
<evidence type="ECO:0000256" key="1">
    <source>
        <dbReference type="ARBA" id="ARBA00022741"/>
    </source>
</evidence>
<evidence type="ECO:0000256" key="2">
    <source>
        <dbReference type="ARBA" id="ARBA00022840"/>
    </source>
</evidence>
<dbReference type="Gene3D" id="3.40.50.300">
    <property type="entry name" value="P-loop containing nucleotide triphosphate hydrolases"/>
    <property type="match status" value="1"/>
</dbReference>
<keyword evidence="2" id="KW-0067">ATP-binding</keyword>
<sequence length="430" mass="46336">MGRRHRPRVAGRQQHVLEHQSREVRHPDTAHRQQLGVRDHRKAGRGQARRRPPDPTRIRDHREPRQAGSTRQPLRTAALGARLTPKHRTGPASEGPYGHCGRAPARRICPHHPQESQPPVHALRPTPTPLIGRAAQLATLSRTAAQPPSIIVITGEAGIGKTRLVQELLRDPALKDLPHLIGQCSEMAETPVLGPVIAALNCLPASALREVPALAGALRLLLPGLAGFLPPALPVFGYAQAETYRLHGAIYALLRSIDPAVLVLEDVHWADASTREFLRVLTTRLPADLTVVLTDRDDPPHAARHHGAASWLSGAQVHEVRLSPLTAAETGELAAQLMGADHTSQHFAERLHRRTAGIPFAIEEVIRLITDADGSTPDADGTIILPAPVRRVLLERLALLPEQARDVVAAAAVAARPGPSPSTSSPTSPA</sequence>
<dbReference type="PANTHER" id="PTHR16305">
    <property type="entry name" value="TESTICULAR SOLUBLE ADENYLYL CYCLASE"/>
    <property type="match status" value="1"/>
</dbReference>
<dbReference type="InterPro" id="IPR027417">
    <property type="entry name" value="P-loop_NTPase"/>
</dbReference>
<dbReference type="GO" id="GO:0005737">
    <property type="term" value="C:cytoplasm"/>
    <property type="evidence" value="ECO:0007669"/>
    <property type="project" value="TreeGrafter"/>
</dbReference>
<reference evidence="5 6" key="1">
    <citation type="submission" date="2017-09" db="EMBL/GenBank/DDBJ databases">
        <authorList>
            <person name="Lee N."/>
            <person name="Cho B.-K."/>
        </authorList>
    </citation>
    <scope>NUCLEOTIDE SEQUENCE [LARGE SCALE GENOMIC DNA]</scope>
    <source>
        <strain evidence="5 6">ATCC 12461</strain>
    </source>
</reference>
<evidence type="ECO:0000256" key="3">
    <source>
        <dbReference type="SAM" id="MobiDB-lite"/>
    </source>
</evidence>
<accession>A0A5J6HP76</accession>
<dbReference type="PANTHER" id="PTHR16305:SF35">
    <property type="entry name" value="TRANSCRIPTIONAL ACTIVATOR DOMAIN"/>
    <property type="match status" value="1"/>
</dbReference>
<feature type="compositionally biased region" description="Basic and acidic residues" evidence="3">
    <location>
        <begin position="51"/>
        <end position="65"/>
    </location>
</feature>
<gene>
    <name evidence="5" type="ORF">CP975_01680</name>
</gene>
<protein>
    <recommendedName>
        <fullName evidence="4">Orc1-like AAA ATPase domain-containing protein</fullName>
    </recommendedName>
</protein>
<dbReference type="KEGG" id="salw:CP975_01680"/>
<dbReference type="Proteomes" id="UP000326553">
    <property type="component" value="Chromosome"/>
</dbReference>
<feature type="compositionally biased region" description="Basic residues" evidence="3">
    <location>
        <begin position="39"/>
        <end position="50"/>
    </location>
</feature>
<keyword evidence="6" id="KW-1185">Reference proteome</keyword>
<organism evidence="5 6">
    <name type="scientific">Streptomyces alboniger</name>
    <dbReference type="NCBI Taxonomy" id="132473"/>
    <lineage>
        <taxon>Bacteria</taxon>
        <taxon>Bacillati</taxon>
        <taxon>Actinomycetota</taxon>
        <taxon>Actinomycetes</taxon>
        <taxon>Kitasatosporales</taxon>
        <taxon>Streptomycetaceae</taxon>
        <taxon>Streptomyces</taxon>
        <taxon>Streptomyces aurantiacus group</taxon>
    </lineage>
</organism>
<dbReference type="OrthoDB" id="5476461at2"/>
<evidence type="ECO:0000259" key="4">
    <source>
        <dbReference type="Pfam" id="PF13191"/>
    </source>
</evidence>
<dbReference type="SUPFAM" id="SSF52540">
    <property type="entry name" value="P-loop containing nucleoside triphosphate hydrolases"/>
    <property type="match status" value="1"/>
</dbReference>
<name>A0A5J6HP76_STRAD</name>
<evidence type="ECO:0000313" key="5">
    <source>
        <dbReference type="EMBL" id="QEV22036.1"/>
    </source>
</evidence>
<dbReference type="AlphaFoldDB" id="A0A5J6HP76"/>
<proteinExistence type="predicted"/>
<keyword evidence="1" id="KW-0547">Nucleotide-binding</keyword>
<dbReference type="EMBL" id="CP023695">
    <property type="protein sequence ID" value="QEV22036.1"/>
    <property type="molecule type" value="Genomic_DNA"/>
</dbReference>
<dbReference type="Pfam" id="PF13191">
    <property type="entry name" value="AAA_16"/>
    <property type="match status" value="1"/>
</dbReference>
<dbReference type="GO" id="GO:0004016">
    <property type="term" value="F:adenylate cyclase activity"/>
    <property type="evidence" value="ECO:0007669"/>
    <property type="project" value="TreeGrafter"/>
</dbReference>
<dbReference type="GO" id="GO:0005524">
    <property type="term" value="F:ATP binding"/>
    <property type="evidence" value="ECO:0007669"/>
    <property type="project" value="UniProtKB-KW"/>
</dbReference>
<feature type="compositionally biased region" description="Basic and acidic residues" evidence="3">
    <location>
        <begin position="15"/>
        <end position="31"/>
    </location>
</feature>
<feature type="domain" description="Orc1-like AAA ATPase" evidence="4">
    <location>
        <begin position="129"/>
        <end position="288"/>
    </location>
</feature>